<dbReference type="eggNOG" id="COG5509">
    <property type="taxonomic scope" value="Bacteria"/>
</dbReference>
<dbReference type="AlphaFoldDB" id="G2KQP9"/>
<dbReference type="Pfam" id="PF06698">
    <property type="entry name" value="DUF1192"/>
    <property type="match status" value="1"/>
</dbReference>
<evidence type="ECO:0000313" key="3">
    <source>
        <dbReference type="Proteomes" id="UP000009286"/>
    </source>
</evidence>
<evidence type="ECO:0000313" key="2">
    <source>
        <dbReference type="EMBL" id="AEP09977.1"/>
    </source>
</evidence>
<keyword evidence="1" id="KW-0175">Coiled coil</keyword>
<dbReference type="STRING" id="856793.MICA_1664"/>
<evidence type="ECO:0008006" key="4">
    <source>
        <dbReference type="Google" id="ProtNLM"/>
    </source>
</evidence>
<protein>
    <recommendedName>
        <fullName evidence="4">DUF1192 domain-containing protein</fullName>
    </recommendedName>
</protein>
<dbReference type="RefSeq" id="WP_014103200.1">
    <property type="nucleotide sequence ID" value="NC_016026.1"/>
</dbReference>
<dbReference type="HOGENOM" id="CLU_189918_1_0_5"/>
<keyword evidence="3" id="KW-1185">Reference proteome</keyword>
<dbReference type="EMBL" id="CP002382">
    <property type="protein sequence ID" value="AEP09977.1"/>
    <property type="molecule type" value="Genomic_DNA"/>
</dbReference>
<accession>G2KQP9</accession>
<dbReference type="OrthoDB" id="7364583at2"/>
<feature type="coiled-coil region" evidence="1">
    <location>
        <begin position="24"/>
        <end position="51"/>
    </location>
</feature>
<evidence type="ECO:0000256" key="1">
    <source>
        <dbReference type="SAM" id="Coils"/>
    </source>
</evidence>
<dbReference type="InterPro" id="IPR009579">
    <property type="entry name" value="DUF1192"/>
</dbReference>
<reference evidence="2 3" key="1">
    <citation type="journal article" date="2011" name="BMC Genomics">
        <title>Genomic insights into an obligate epibiotic bacterial predator: Micavibrio aeruginosavorus ARL-13.</title>
        <authorList>
            <person name="Wang Z."/>
            <person name="Kadouri D."/>
            <person name="Wu M."/>
        </authorList>
    </citation>
    <scope>NUCLEOTIDE SEQUENCE [LARGE SCALE GENOMIC DNA]</scope>
    <source>
        <strain evidence="2 3">ARL-13</strain>
    </source>
</reference>
<name>G2KQP9_MICAA</name>
<organism evidence="2 3">
    <name type="scientific">Micavibrio aeruginosavorus (strain ARL-13)</name>
    <dbReference type="NCBI Taxonomy" id="856793"/>
    <lineage>
        <taxon>Bacteria</taxon>
        <taxon>Pseudomonadati</taxon>
        <taxon>Bdellovibrionota</taxon>
        <taxon>Bdellovibrionia</taxon>
        <taxon>Bdellovibrionales</taxon>
        <taxon>Pseudobdellovibrionaceae</taxon>
        <taxon>Micavibrio</taxon>
    </lineage>
</organism>
<sequence length="61" mass="7064">MFDDDLEPRKKPGGQKKNLEPLSIEELHTYISDLKSEIERAESEIKRKVAVRDVASSFFKN</sequence>
<proteinExistence type="predicted"/>
<dbReference type="KEGG" id="mai:MICA_1664"/>
<gene>
    <name evidence="2" type="ordered locus">MICA_1664</name>
</gene>
<dbReference type="Proteomes" id="UP000009286">
    <property type="component" value="Chromosome"/>
</dbReference>